<dbReference type="CDD" id="cd03089">
    <property type="entry name" value="PMM_PGM"/>
    <property type="match status" value="1"/>
</dbReference>
<evidence type="ECO:0000259" key="10">
    <source>
        <dbReference type="Pfam" id="PF02879"/>
    </source>
</evidence>
<reference evidence="12 13" key="1">
    <citation type="submission" date="2020-05" db="EMBL/GenBank/DDBJ databases">
        <title>Draft genome sequence of Desulfovibrio psychrotolerans JS1T.</title>
        <authorList>
            <person name="Ueno A."/>
            <person name="Tamazawa S."/>
            <person name="Tamamura S."/>
            <person name="Murakami T."/>
            <person name="Kiyama T."/>
            <person name="Inomata H."/>
            <person name="Amano Y."/>
            <person name="Miyakawa K."/>
            <person name="Tamaki H."/>
            <person name="Naganuma T."/>
            <person name="Kaneko K."/>
        </authorList>
    </citation>
    <scope>NUCLEOTIDE SEQUENCE [LARGE SCALE GENOMIC DNA]</scope>
    <source>
        <strain evidence="12 13">JS1</strain>
    </source>
</reference>
<dbReference type="InterPro" id="IPR005844">
    <property type="entry name" value="A-D-PHexomutase_a/b/a-I"/>
</dbReference>
<dbReference type="PANTHER" id="PTHR43771">
    <property type="entry name" value="PHOSPHOMANNOMUTASE"/>
    <property type="match status" value="1"/>
</dbReference>
<dbReference type="GO" id="GO:0005975">
    <property type="term" value="P:carbohydrate metabolic process"/>
    <property type="evidence" value="ECO:0007669"/>
    <property type="project" value="InterPro"/>
</dbReference>
<feature type="domain" description="Alpha-D-phosphohexomutase alpha/beta/alpha" evidence="11">
    <location>
        <begin position="255"/>
        <end position="358"/>
    </location>
</feature>
<keyword evidence="13" id="KW-1185">Reference proteome</keyword>
<dbReference type="InterPro" id="IPR016055">
    <property type="entry name" value="A-D-PHexomutase_a/b/a-I/II/III"/>
</dbReference>
<dbReference type="InterPro" id="IPR016066">
    <property type="entry name" value="A-D-PHexomutase_CS"/>
</dbReference>
<evidence type="ECO:0000256" key="4">
    <source>
        <dbReference type="ARBA" id="ARBA00022723"/>
    </source>
</evidence>
<dbReference type="Pfam" id="PF02879">
    <property type="entry name" value="PGM_PMM_II"/>
    <property type="match status" value="1"/>
</dbReference>
<dbReference type="InterPro" id="IPR036900">
    <property type="entry name" value="A-D-PHexomutase_C_sf"/>
</dbReference>
<dbReference type="EMBL" id="BLVP01000002">
    <property type="protein sequence ID" value="GFM35942.1"/>
    <property type="molecule type" value="Genomic_DNA"/>
</dbReference>
<feature type="domain" description="Alpha-D-phosphohexomutase alpha/beta/alpha" evidence="10">
    <location>
        <begin position="154"/>
        <end position="250"/>
    </location>
</feature>
<proteinExistence type="inferred from homology"/>
<comment type="cofactor">
    <cofactor evidence="1">
        <name>Mg(2+)</name>
        <dbReference type="ChEBI" id="CHEBI:18420"/>
    </cofactor>
</comment>
<dbReference type="PANTHER" id="PTHR43771:SF2">
    <property type="entry name" value="PHOSPHOMANNOMUTASE_PHOSPHOGLUCOMUTASE"/>
    <property type="match status" value="1"/>
</dbReference>
<dbReference type="SUPFAM" id="SSF53738">
    <property type="entry name" value="Phosphoglucomutase, first 3 domains"/>
    <property type="match status" value="3"/>
</dbReference>
<dbReference type="Proteomes" id="UP000503820">
    <property type="component" value="Unassembled WGS sequence"/>
</dbReference>
<dbReference type="Gene3D" id="3.40.120.10">
    <property type="entry name" value="Alpha-D-Glucose-1,6-Bisphosphate, subunit A, domain 3"/>
    <property type="match status" value="3"/>
</dbReference>
<name>A0A7J0BRY3_9BACT</name>
<dbReference type="AlphaFoldDB" id="A0A7J0BRY3"/>
<accession>A0A7J0BRY3</accession>
<dbReference type="SUPFAM" id="SSF55957">
    <property type="entry name" value="Phosphoglucomutase, C-terminal domain"/>
    <property type="match status" value="1"/>
</dbReference>
<evidence type="ECO:0000256" key="3">
    <source>
        <dbReference type="ARBA" id="ARBA00022553"/>
    </source>
</evidence>
<keyword evidence="4 7" id="KW-0479">Metal-binding</keyword>
<dbReference type="InterPro" id="IPR005845">
    <property type="entry name" value="A-D-PHexomutase_a/b/a-II"/>
</dbReference>
<evidence type="ECO:0000313" key="12">
    <source>
        <dbReference type="EMBL" id="GFM35942.1"/>
    </source>
</evidence>
<dbReference type="Gene3D" id="3.30.310.50">
    <property type="entry name" value="Alpha-D-phosphohexomutase, C-terminal domain"/>
    <property type="match status" value="1"/>
</dbReference>
<dbReference type="Pfam" id="PF00408">
    <property type="entry name" value="PGM_PMM_IV"/>
    <property type="match status" value="1"/>
</dbReference>
<evidence type="ECO:0000256" key="1">
    <source>
        <dbReference type="ARBA" id="ARBA00001946"/>
    </source>
</evidence>
<dbReference type="PRINTS" id="PR00509">
    <property type="entry name" value="PGMPMM"/>
</dbReference>
<keyword evidence="5 7" id="KW-0460">Magnesium</keyword>
<dbReference type="PROSITE" id="PS00710">
    <property type="entry name" value="PGM_PMM"/>
    <property type="match status" value="1"/>
</dbReference>
<evidence type="ECO:0000259" key="9">
    <source>
        <dbReference type="Pfam" id="PF02878"/>
    </source>
</evidence>
<evidence type="ECO:0000256" key="2">
    <source>
        <dbReference type="ARBA" id="ARBA00010231"/>
    </source>
</evidence>
<gene>
    <name evidence="12" type="ORF">DSM19430T_06260</name>
</gene>
<evidence type="ECO:0000259" key="8">
    <source>
        <dbReference type="Pfam" id="PF00408"/>
    </source>
</evidence>
<evidence type="ECO:0000256" key="6">
    <source>
        <dbReference type="ARBA" id="ARBA00023235"/>
    </source>
</evidence>
<keyword evidence="3" id="KW-0597">Phosphoprotein</keyword>
<keyword evidence="6" id="KW-0413">Isomerase</keyword>
<dbReference type="InterPro" id="IPR005843">
    <property type="entry name" value="A-D-PHexomutase_C"/>
</dbReference>
<feature type="domain" description="Alpha-D-phosphohexomutase alpha/beta/alpha" evidence="9">
    <location>
        <begin position="8"/>
        <end position="138"/>
    </location>
</feature>
<sequence>MKLVSETVFRAYDIRGVVDRDFDEEWVECLGKALGTFFLRRNQQAAVLGHDCRHSSPAYLRALTEGLLSTGVDVISLGMVATPQLYFGVVHLGRQAGVMITASHNPPEYNGFKVWSGRGTVHTVAMREIYEIMASGDFAVGQGVGGEHDIVPAYMEAVLERNALKRPLKVVVDGGNGMGGEHCAELLRRMGCEVEELYCEPDGDFPNHHPDPTVERNMTDLVARVRATGADMGVGLDGDADRLGVVDAAGRLLAGDELYCLFTRDVLSRLPGSLLLADVKCSHRLFDDIAAHGGKPLMWVTGHSVMKAKMLEENAPMAGELSGHLFFNEDWFGFDDALFGAARLASILSRSETPLTELPGWPPSFSTPEVHIACPDRLKFDIVSRAQAFFREQYETCEIDGVRVRFADGWGLVRASNTQPVLVLRFEAQTPERLDEICALMESPLHEWIAQAGA</sequence>
<evidence type="ECO:0000256" key="7">
    <source>
        <dbReference type="RuleBase" id="RU004326"/>
    </source>
</evidence>
<dbReference type="Pfam" id="PF02880">
    <property type="entry name" value="PGM_PMM_III"/>
    <property type="match status" value="1"/>
</dbReference>
<comment type="similarity">
    <text evidence="2 7">Belongs to the phosphohexose mutase family.</text>
</comment>
<dbReference type="GO" id="GO:0000287">
    <property type="term" value="F:magnesium ion binding"/>
    <property type="evidence" value="ECO:0007669"/>
    <property type="project" value="InterPro"/>
</dbReference>
<protein>
    <submittedName>
        <fullName evidence="12">Phosphomannomutase</fullName>
    </submittedName>
</protein>
<comment type="caution">
    <text evidence="12">The sequence shown here is derived from an EMBL/GenBank/DDBJ whole genome shotgun (WGS) entry which is preliminary data.</text>
</comment>
<organism evidence="12 13">
    <name type="scientific">Desulfovibrio psychrotolerans</name>
    <dbReference type="NCBI Taxonomy" id="415242"/>
    <lineage>
        <taxon>Bacteria</taxon>
        <taxon>Pseudomonadati</taxon>
        <taxon>Thermodesulfobacteriota</taxon>
        <taxon>Desulfovibrionia</taxon>
        <taxon>Desulfovibrionales</taxon>
        <taxon>Desulfovibrionaceae</taxon>
        <taxon>Desulfovibrio</taxon>
    </lineage>
</organism>
<dbReference type="RefSeq" id="WP_174408644.1">
    <property type="nucleotide sequence ID" value="NZ_BLVP01000002.1"/>
</dbReference>
<evidence type="ECO:0000256" key="5">
    <source>
        <dbReference type="ARBA" id="ARBA00022842"/>
    </source>
</evidence>
<evidence type="ECO:0000259" key="11">
    <source>
        <dbReference type="Pfam" id="PF02880"/>
    </source>
</evidence>
<feature type="domain" description="Alpha-D-phosphohexomutase C-terminal" evidence="8">
    <location>
        <begin position="372"/>
        <end position="439"/>
    </location>
</feature>
<dbReference type="InterPro" id="IPR005841">
    <property type="entry name" value="Alpha-D-phosphohexomutase_SF"/>
</dbReference>
<dbReference type="Pfam" id="PF02878">
    <property type="entry name" value="PGM_PMM_I"/>
    <property type="match status" value="1"/>
</dbReference>
<dbReference type="InterPro" id="IPR005846">
    <property type="entry name" value="A-D-PHexomutase_a/b/a-III"/>
</dbReference>
<dbReference type="GO" id="GO:0016868">
    <property type="term" value="F:intramolecular phosphotransferase activity"/>
    <property type="evidence" value="ECO:0007669"/>
    <property type="project" value="InterPro"/>
</dbReference>
<evidence type="ECO:0000313" key="13">
    <source>
        <dbReference type="Proteomes" id="UP000503820"/>
    </source>
</evidence>